<feature type="region of interest" description="Disordered" evidence="4">
    <location>
        <begin position="1"/>
        <end position="30"/>
    </location>
</feature>
<dbReference type="PANTHER" id="PTHR10903:SF184">
    <property type="entry name" value="GTP-BINDING PROTEIN A"/>
    <property type="match status" value="1"/>
</dbReference>
<name>A0AAV2HA66_LYMST</name>
<evidence type="ECO:0000256" key="1">
    <source>
        <dbReference type="ARBA" id="ARBA00008535"/>
    </source>
</evidence>
<evidence type="ECO:0000313" key="7">
    <source>
        <dbReference type="Proteomes" id="UP001497497"/>
    </source>
</evidence>
<proteinExistence type="inferred from homology"/>
<dbReference type="AlphaFoldDB" id="A0AAV2HA66"/>
<dbReference type="InterPro" id="IPR006703">
    <property type="entry name" value="G_AIG1"/>
</dbReference>
<gene>
    <name evidence="6" type="ORF">GSLYS_00004687001</name>
</gene>
<dbReference type="InterPro" id="IPR045058">
    <property type="entry name" value="GIMA/IAN/Toc"/>
</dbReference>
<dbReference type="Proteomes" id="UP001497497">
    <property type="component" value="Unassembled WGS sequence"/>
</dbReference>
<keyword evidence="2" id="KW-0547">Nucleotide-binding</keyword>
<keyword evidence="7" id="KW-1185">Reference proteome</keyword>
<comment type="caution">
    <text evidence="6">The sequence shown here is derived from an EMBL/GenBank/DDBJ whole genome shotgun (WGS) entry which is preliminary data.</text>
</comment>
<dbReference type="PROSITE" id="PS51720">
    <property type="entry name" value="G_AIG1"/>
    <property type="match status" value="1"/>
</dbReference>
<evidence type="ECO:0000259" key="5">
    <source>
        <dbReference type="PROSITE" id="PS51720"/>
    </source>
</evidence>
<evidence type="ECO:0000256" key="2">
    <source>
        <dbReference type="ARBA" id="ARBA00022741"/>
    </source>
</evidence>
<sequence length="344" mass="38793">MGQSQAKYAEKEDNFSDGPTKSGRTPGSSDSKMNYLLIGKAGNGKSSSGNALVGETVFRSFNASTAGTKFVWSYKTKRLGKDVCVVDTPGISDTEHQEDIKNARFARKYMTKAFNVCQEGFDALLIALNITNRFSLEEQSVIKLLTDIFGEVMFDYTVLIFTRGDNFDSDHHLADADKSQAFFKSWCKQQVGLLGELLKKCQYRAVLFHNTDTYKLHRDVELLALENEVKKIPTKGSRYTERIFQMNEHRRNHMILNNYLPELEKEIDENLLSLKKEVQLIESGGATITDKAKGALEAIDKHGSKYPTLDTLKAALGNLQHNFKLQTTNQAKFHLTTQIQEIIN</sequence>
<dbReference type="SUPFAM" id="SSF52540">
    <property type="entry name" value="P-loop containing nucleoside triphosphate hydrolases"/>
    <property type="match status" value="1"/>
</dbReference>
<feature type="domain" description="AIG1-type G" evidence="5">
    <location>
        <begin position="30"/>
        <end position="248"/>
    </location>
</feature>
<accession>A0AAV2HA66</accession>
<evidence type="ECO:0000256" key="3">
    <source>
        <dbReference type="ARBA" id="ARBA00023134"/>
    </source>
</evidence>
<comment type="similarity">
    <text evidence="1">Belongs to the TRAFAC class TrmE-Era-EngA-EngB-Septin-like GTPase superfamily. AIG1/Toc34/Toc159-like paraseptin GTPase family. IAN subfamily.</text>
</comment>
<feature type="compositionally biased region" description="Polar residues" evidence="4">
    <location>
        <begin position="17"/>
        <end position="30"/>
    </location>
</feature>
<dbReference type="Pfam" id="PF04548">
    <property type="entry name" value="AIG1"/>
    <property type="match status" value="1"/>
</dbReference>
<dbReference type="InterPro" id="IPR027417">
    <property type="entry name" value="P-loop_NTPase"/>
</dbReference>
<dbReference type="PANTHER" id="PTHR10903">
    <property type="entry name" value="GTPASE, IMAP FAMILY MEMBER-RELATED"/>
    <property type="match status" value="1"/>
</dbReference>
<dbReference type="Gene3D" id="3.40.50.300">
    <property type="entry name" value="P-loop containing nucleotide triphosphate hydrolases"/>
    <property type="match status" value="1"/>
</dbReference>
<protein>
    <recommendedName>
        <fullName evidence="5">AIG1-type G domain-containing protein</fullName>
    </recommendedName>
</protein>
<keyword evidence="3" id="KW-0342">GTP-binding</keyword>
<reference evidence="6 7" key="1">
    <citation type="submission" date="2024-04" db="EMBL/GenBank/DDBJ databases">
        <authorList>
            <consortium name="Genoscope - CEA"/>
            <person name="William W."/>
        </authorList>
    </citation>
    <scope>NUCLEOTIDE SEQUENCE [LARGE SCALE GENOMIC DNA]</scope>
</reference>
<organism evidence="6 7">
    <name type="scientific">Lymnaea stagnalis</name>
    <name type="common">Great pond snail</name>
    <name type="synonym">Helix stagnalis</name>
    <dbReference type="NCBI Taxonomy" id="6523"/>
    <lineage>
        <taxon>Eukaryota</taxon>
        <taxon>Metazoa</taxon>
        <taxon>Spiralia</taxon>
        <taxon>Lophotrochozoa</taxon>
        <taxon>Mollusca</taxon>
        <taxon>Gastropoda</taxon>
        <taxon>Heterobranchia</taxon>
        <taxon>Euthyneura</taxon>
        <taxon>Panpulmonata</taxon>
        <taxon>Hygrophila</taxon>
        <taxon>Lymnaeoidea</taxon>
        <taxon>Lymnaeidae</taxon>
        <taxon>Lymnaea</taxon>
    </lineage>
</organism>
<evidence type="ECO:0000313" key="6">
    <source>
        <dbReference type="EMBL" id="CAL1530562.1"/>
    </source>
</evidence>
<dbReference type="EMBL" id="CAXITT010000071">
    <property type="protein sequence ID" value="CAL1530562.1"/>
    <property type="molecule type" value="Genomic_DNA"/>
</dbReference>
<evidence type="ECO:0000256" key="4">
    <source>
        <dbReference type="SAM" id="MobiDB-lite"/>
    </source>
</evidence>
<dbReference type="GO" id="GO:0005525">
    <property type="term" value="F:GTP binding"/>
    <property type="evidence" value="ECO:0007669"/>
    <property type="project" value="UniProtKB-KW"/>
</dbReference>